<feature type="transmembrane region" description="Helical" evidence="1">
    <location>
        <begin position="79"/>
        <end position="103"/>
    </location>
</feature>
<evidence type="ECO:0000313" key="2">
    <source>
        <dbReference type="EMBL" id="KDE99348.1"/>
    </source>
</evidence>
<dbReference type="STRING" id="1440774.Y900_010430"/>
<accession>A0A064CKW8</accession>
<gene>
    <name evidence="2" type="ORF">Y900_010430</name>
</gene>
<dbReference type="eggNOG" id="ENOG5032V90">
    <property type="taxonomic scope" value="Bacteria"/>
</dbReference>
<feature type="transmembrane region" description="Helical" evidence="1">
    <location>
        <begin position="237"/>
        <end position="258"/>
    </location>
</feature>
<dbReference type="AlphaFoldDB" id="A0A064CKW8"/>
<dbReference type="OrthoDB" id="4715924at2"/>
<dbReference type="EMBL" id="JALN02000001">
    <property type="protein sequence ID" value="KDE99348.1"/>
    <property type="molecule type" value="Genomic_DNA"/>
</dbReference>
<keyword evidence="1" id="KW-0472">Membrane</keyword>
<feature type="transmembrane region" description="Helical" evidence="1">
    <location>
        <begin position="29"/>
        <end position="58"/>
    </location>
</feature>
<keyword evidence="3" id="KW-1185">Reference proteome</keyword>
<dbReference type="RefSeq" id="WP_036341743.1">
    <property type="nucleotide sequence ID" value="NZ_JALN02000001.1"/>
</dbReference>
<dbReference type="Proteomes" id="UP000022835">
    <property type="component" value="Unassembled WGS sequence"/>
</dbReference>
<protein>
    <submittedName>
        <fullName evidence="2">Membrane protein</fullName>
    </submittedName>
</protein>
<keyword evidence="1" id="KW-1133">Transmembrane helix</keyword>
<keyword evidence="1" id="KW-0812">Transmembrane</keyword>
<comment type="caution">
    <text evidence="2">The sequence shown here is derived from an EMBL/GenBank/DDBJ whole genome shotgun (WGS) entry which is preliminary data.</text>
</comment>
<name>A0A064CKW8_9MYCO</name>
<evidence type="ECO:0000313" key="3">
    <source>
        <dbReference type="Proteomes" id="UP000022835"/>
    </source>
</evidence>
<proteinExistence type="predicted"/>
<feature type="transmembrane region" description="Helical" evidence="1">
    <location>
        <begin position="175"/>
        <end position="195"/>
    </location>
</feature>
<evidence type="ECO:0000256" key="1">
    <source>
        <dbReference type="SAM" id="Phobius"/>
    </source>
</evidence>
<reference evidence="2" key="1">
    <citation type="submission" date="2014-05" db="EMBL/GenBank/DDBJ databases">
        <title>Genome sequence of Mycobacterium aromaticivorans strain JS19b1T (= DSM 45407T).</title>
        <authorList>
            <person name="Kwak Y."/>
            <person name="Park G.-S."/>
            <person name="Li Q.X."/>
            <person name="Lee S.-E."/>
            <person name="Shin J.-H."/>
        </authorList>
    </citation>
    <scope>NUCLEOTIDE SEQUENCE [LARGE SCALE GENOMIC DNA]</scope>
    <source>
        <strain evidence="2">JS19b1</strain>
    </source>
</reference>
<feature type="transmembrane region" description="Helical" evidence="1">
    <location>
        <begin position="123"/>
        <end position="145"/>
    </location>
</feature>
<sequence length="259" mass="26455">MSGVAVFLIAVGCADGLRRLTQRRWPAVVIGPVVAVITAVLCGLLHPGDLILVGIAAAASVSWELSCTRAERAGGRWQVAPLVLFAAVLAVLILLSGLGSPVTGPVKAWLGWAPVTGTDPTRIMLVVGVIVLQIVTGNQLVRLLLGSVGSVKPAGEPQPSDKLKGGRLLGPMERLLIVGLALAGQLAVASAVVAAKSIIRFPEINAQKARENGGIGIGTGGQERSDPGIGIDDVTEYFLVGSFASWMVALGGLALTALG</sequence>
<organism evidence="2 3">
    <name type="scientific">Mycolicibacterium aromaticivorans JS19b1 = JCM 16368</name>
    <dbReference type="NCBI Taxonomy" id="1440774"/>
    <lineage>
        <taxon>Bacteria</taxon>
        <taxon>Bacillati</taxon>
        <taxon>Actinomycetota</taxon>
        <taxon>Actinomycetes</taxon>
        <taxon>Mycobacteriales</taxon>
        <taxon>Mycobacteriaceae</taxon>
        <taxon>Mycolicibacterium</taxon>
    </lineage>
</organism>